<sequence length="179" mass="20015">MNAMPAAAFWQLIDQAVAAAPADNEGKEHFLMNALAAKPLEEIVAFELALRQHIIAADDYGLMAAQKIIDGYVTDDSWLYFRCWLIGQGQAVFAAALQNPDTLTAVVPGPYECDFESLLYVATAAYQRQTGKEEDDTFPRSVALSQGLDYDFMAAETQGEDWVEEDLPRMLPKLWKKFR</sequence>
<evidence type="ECO:0000313" key="3">
    <source>
        <dbReference type="Proteomes" id="UP000262802"/>
    </source>
</evidence>
<dbReference type="Pfam" id="PF14024">
    <property type="entry name" value="DUF4240"/>
    <property type="match status" value="1"/>
</dbReference>
<organism evidence="2 3">
    <name type="scientific">Hymenobacter oligotrophus</name>
    <dbReference type="NCBI Taxonomy" id="2319843"/>
    <lineage>
        <taxon>Bacteria</taxon>
        <taxon>Pseudomonadati</taxon>
        <taxon>Bacteroidota</taxon>
        <taxon>Cytophagia</taxon>
        <taxon>Cytophagales</taxon>
        <taxon>Hymenobacteraceae</taxon>
        <taxon>Hymenobacter</taxon>
    </lineage>
</organism>
<dbReference type="KEGG" id="hyh:D3Y59_00655"/>
<gene>
    <name evidence="2" type="ORF">D3Y59_00655</name>
</gene>
<reference evidence="2 3" key="1">
    <citation type="submission" date="2018-09" db="EMBL/GenBank/DDBJ databases">
        <title>Hymenobacter medium sp. nov., isolated from R2A medium.</title>
        <authorList>
            <person name="Yingchao G."/>
        </authorList>
    </citation>
    <scope>NUCLEOTIDE SEQUENCE [LARGE SCALE GENOMIC DNA]</scope>
    <source>
        <strain evidence="3">sh-6</strain>
    </source>
</reference>
<dbReference type="EMBL" id="CP032317">
    <property type="protein sequence ID" value="AYA35690.1"/>
    <property type="molecule type" value="Genomic_DNA"/>
</dbReference>
<protein>
    <submittedName>
        <fullName evidence="2">DUF4240 domain-containing protein</fullName>
    </submittedName>
</protein>
<dbReference type="AlphaFoldDB" id="A0A3B7QX63"/>
<name>A0A3B7QX63_9BACT</name>
<dbReference type="Proteomes" id="UP000262802">
    <property type="component" value="Chromosome"/>
</dbReference>
<dbReference type="InterPro" id="IPR025334">
    <property type="entry name" value="DUF4240"/>
</dbReference>
<accession>A0A3B7QX63</accession>
<proteinExistence type="predicted"/>
<dbReference type="OrthoDB" id="6200718at2"/>
<evidence type="ECO:0000313" key="2">
    <source>
        <dbReference type="EMBL" id="AYA35690.1"/>
    </source>
</evidence>
<feature type="domain" description="DUF4240" evidence="1">
    <location>
        <begin position="4"/>
        <end position="128"/>
    </location>
</feature>
<evidence type="ECO:0000259" key="1">
    <source>
        <dbReference type="Pfam" id="PF14024"/>
    </source>
</evidence>
<keyword evidence="3" id="KW-1185">Reference proteome</keyword>